<reference evidence="3" key="1">
    <citation type="submission" date="2018-07" db="EMBL/GenBank/DDBJ databases">
        <authorList>
            <person name="Quirk P.G."/>
            <person name="Krulwich T.A."/>
        </authorList>
    </citation>
    <scope>NUCLEOTIDE SEQUENCE</scope>
</reference>
<dbReference type="Pfam" id="PF13560">
    <property type="entry name" value="HTH_31"/>
    <property type="match status" value="1"/>
</dbReference>
<dbReference type="PANTHER" id="PTHR46797">
    <property type="entry name" value="HTH-TYPE TRANSCRIPTIONAL REGULATOR"/>
    <property type="match status" value="1"/>
</dbReference>
<dbReference type="InterPro" id="IPR050807">
    <property type="entry name" value="TransReg_Diox_bact_type"/>
</dbReference>
<evidence type="ECO:0000313" key="3">
    <source>
        <dbReference type="EMBL" id="SUS07560.1"/>
    </source>
</evidence>
<dbReference type="EMBL" id="UIDG01000403">
    <property type="protein sequence ID" value="SUS07560.1"/>
    <property type="molecule type" value="Genomic_DNA"/>
</dbReference>
<feature type="domain" description="HTH cro/C1-type" evidence="2">
    <location>
        <begin position="12"/>
        <end position="67"/>
    </location>
</feature>
<dbReference type="SUPFAM" id="SSF47413">
    <property type="entry name" value="lambda repressor-like DNA-binding domains"/>
    <property type="match status" value="1"/>
</dbReference>
<dbReference type="CDD" id="cd00093">
    <property type="entry name" value="HTH_XRE"/>
    <property type="match status" value="1"/>
</dbReference>
<dbReference type="PANTHER" id="PTHR46797:SF1">
    <property type="entry name" value="METHYLPHOSPHONATE SYNTHASE"/>
    <property type="match status" value="1"/>
</dbReference>
<dbReference type="AlphaFoldDB" id="A0A380TGI9"/>
<dbReference type="GO" id="GO:0005829">
    <property type="term" value="C:cytosol"/>
    <property type="evidence" value="ECO:0007669"/>
    <property type="project" value="TreeGrafter"/>
</dbReference>
<keyword evidence="1" id="KW-0238">DNA-binding</keyword>
<dbReference type="Gene3D" id="1.10.260.40">
    <property type="entry name" value="lambda repressor-like DNA-binding domains"/>
    <property type="match status" value="1"/>
</dbReference>
<evidence type="ECO:0000259" key="2">
    <source>
        <dbReference type="PROSITE" id="PS50943"/>
    </source>
</evidence>
<dbReference type="GO" id="GO:0003700">
    <property type="term" value="F:DNA-binding transcription factor activity"/>
    <property type="evidence" value="ECO:0007669"/>
    <property type="project" value="TreeGrafter"/>
</dbReference>
<accession>A0A380TGI9</accession>
<dbReference type="PROSITE" id="PS50943">
    <property type="entry name" value="HTH_CROC1"/>
    <property type="match status" value="1"/>
</dbReference>
<proteinExistence type="predicted"/>
<sequence length="117" mass="12984">MATGRDKFGAFIRREREAREIGLREMAKKIGVSPTYMSKVERDEFTPPTEDKVRSIAQILECDPDELLAMAGRVPSDLADIIKRHPVEMSALLRTANGLSAEDLARLSREAGKAKGK</sequence>
<dbReference type="SMART" id="SM00530">
    <property type="entry name" value="HTH_XRE"/>
    <property type="match status" value="1"/>
</dbReference>
<name>A0A380TGI9_9ZZZZ</name>
<organism evidence="3">
    <name type="scientific">metagenome</name>
    <dbReference type="NCBI Taxonomy" id="256318"/>
    <lineage>
        <taxon>unclassified sequences</taxon>
        <taxon>metagenomes</taxon>
    </lineage>
</organism>
<gene>
    <name evidence="3" type="ORF">DF3PB_4610003</name>
</gene>
<dbReference type="InterPro" id="IPR010982">
    <property type="entry name" value="Lambda_DNA-bd_dom_sf"/>
</dbReference>
<dbReference type="InterPro" id="IPR001387">
    <property type="entry name" value="Cro/C1-type_HTH"/>
</dbReference>
<protein>
    <submittedName>
        <fullName evidence="3">Transcriptional regulator, XRE family</fullName>
    </submittedName>
</protein>
<dbReference type="GO" id="GO:0003677">
    <property type="term" value="F:DNA binding"/>
    <property type="evidence" value="ECO:0007669"/>
    <property type="project" value="UniProtKB-KW"/>
</dbReference>
<evidence type="ECO:0000256" key="1">
    <source>
        <dbReference type="ARBA" id="ARBA00023125"/>
    </source>
</evidence>